<dbReference type="InterPro" id="IPR044515">
    <property type="entry name" value="ABTB1"/>
</dbReference>
<name>B6JZK1_SCHJY</name>
<evidence type="ECO:0000256" key="2">
    <source>
        <dbReference type="ARBA" id="ARBA00023043"/>
    </source>
</evidence>
<organism evidence="5 7">
    <name type="scientific">Schizosaccharomyces japonicus (strain yFS275 / FY16936)</name>
    <name type="common">Fission yeast</name>
    <dbReference type="NCBI Taxonomy" id="402676"/>
    <lineage>
        <taxon>Eukaryota</taxon>
        <taxon>Fungi</taxon>
        <taxon>Dikarya</taxon>
        <taxon>Ascomycota</taxon>
        <taxon>Taphrinomycotina</taxon>
        <taxon>Schizosaccharomycetes</taxon>
        <taxon>Schizosaccharomycetales</taxon>
        <taxon>Schizosaccharomycetaceae</taxon>
        <taxon>Schizosaccharomyces</taxon>
    </lineage>
</organism>
<keyword evidence="1" id="KW-0677">Repeat</keyword>
<dbReference type="Proteomes" id="UP000001744">
    <property type="component" value="Unassembled WGS sequence"/>
</dbReference>
<keyword evidence="5" id="KW-0436">Ligase</keyword>
<dbReference type="Pfam" id="PF00651">
    <property type="entry name" value="BTB"/>
    <property type="match status" value="2"/>
</dbReference>
<evidence type="ECO:0000313" key="6">
    <source>
        <dbReference type="JaponicusDB" id="SJAG_02041"/>
    </source>
</evidence>
<evidence type="ECO:0000256" key="3">
    <source>
        <dbReference type="PROSITE-ProRule" id="PRU00023"/>
    </source>
</evidence>
<dbReference type="InterPro" id="IPR036770">
    <property type="entry name" value="Ankyrin_rpt-contain_sf"/>
</dbReference>
<dbReference type="GO" id="GO:0005737">
    <property type="term" value="C:cytoplasm"/>
    <property type="evidence" value="ECO:0000318"/>
    <property type="project" value="GO_Central"/>
</dbReference>
<dbReference type="SMART" id="SM00248">
    <property type="entry name" value="ANK"/>
    <property type="match status" value="1"/>
</dbReference>
<dbReference type="HOGENOM" id="CLU_022885_2_0_1"/>
<dbReference type="InterPro" id="IPR002110">
    <property type="entry name" value="Ankyrin_rpt"/>
</dbReference>
<dbReference type="SMART" id="SM00225">
    <property type="entry name" value="BTB"/>
    <property type="match status" value="2"/>
</dbReference>
<sequence>MESQETTETEPQVITKGELWSRAVWERRNEGFQVETSQTFRDFCEACRRGDLEQVCSLVENYDVPVNGIDEFDYTPLILASLCGHANVVEYLLKHGAVCQRDTFQGERCLYGALNDHIRNMLLSYDISKAIDDNQPFASHIASLFDNRADSKLAFVSDCMFSTTHADLGCHKFYLAARSTYFANKFAGAWESLREIEFSQEFADELYSVLRLTYLHDHAKLTGKQVENAAKLAKKFKLQHMSEQPYDPEKRRAMRTWRSDEIAQAKLDLDAFYRRAVLANKYKGNGHRTSPTGVYHDAYLQSNTTTYPVHRAILCRSEYYMDLFTGPFSESYQEFPAVTLPYADEVVEIVLQFLYTDKADIAPELALETVYVADMLSLDKERSLKSMAAIVLTKDMDNPPASIFDILRAGWDTGTQRLEHFAAEHIARNLDKLYDDTELATVVLESAQQIRERQETDTVELIDDVRYYLAKHYGIYNEDMNPLIGDDSGFTAEELEYEKHLQQIDQLLEELDLQA</sequence>
<dbReference type="SUPFAM" id="SSF54695">
    <property type="entry name" value="POZ domain"/>
    <property type="match status" value="2"/>
</dbReference>
<dbReference type="AlphaFoldDB" id="B6JZK1"/>
<dbReference type="SUPFAM" id="SSF48403">
    <property type="entry name" value="Ankyrin repeat"/>
    <property type="match status" value="1"/>
</dbReference>
<dbReference type="PROSITE" id="PS50097">
    <property type="entry name" value="BTB"/>
    <property type="match status" value="2"/>
</dbReference>
<dbReference type="Gene3D" id="1.25.40.20">
    <property type="entry name" value="Ankyrin repeat-containing domain"/>
    <property type="match status" value="1"/>
</dbReference>
<evidence type="ECO:0000313" key="5">
    <source>
        <dbReference type="EMBL" id="EEB06969.1"/>
    </source>
</evidence>
<dbReference type="CDD" id="cd18497">
    <property type="entry name" value="BACK_ABTB1_BPOZ"/>
    <property type="match status" value="1"/>
</dbReference>
<dbReference type="EMBL" id="KE651168">
    <property type="protein sequence ID" value="EEB06969.1"/>
    <property type="molecule type" value="Genomic_DNA"/>
</dbReference>
<accession>B6JZK1</accession>
<reference evidence="5 7" key="1">
    <citation type="journal article" date="2011" name="Science">
        <title>Comparative functional genomics of the fission yeasts.</title>
        <authorList>
            <person name="Rhind N."/>
            <person name="Chen Z."/>
            <person name="Yassour M."/>
            <person name="Thompson D.A."/>
            <person name="Haas B.J."/>
            <person name="Habib N."/>
            <person name="Wapinski I."/>
            <person name="Roy S."/>
            <person name="Lin M.F."/>
            <person name="Heiman D.I."/>
            <person name="Young S.K."/>
            <person name="Furuya K."/>
            <person name="Guo Y."/>
            <person name="Pidoux A."/>
            <person name="Chen H.M."/>
            <person name="Robbertse B."/>
            <person name="Goldberg J.M."/>
            <person name="Aoki K."/>
            <person name="Bayne E.H."/>
            <person name="Berlin A.M."/>
            <person name="Desjardins C.A."/>
            <person name="Dobbs E."/>
            <person name="Dukaj L."/>
            <person name="Fan L."/>
            <person name="FitzGerald M.G."/>
            <person name="French C."/>
            <person name="Gujja S."/>
            <person name="Hansen K."/>
            <person name="Keifenheim D."/>
            <person name="Levin J.Z."/>
            <person name="Mosher R.A."/>
            <person name="Mueller C.A."/>
            <person name="Pfiffner J."/>
            <person name="Priest M."/>
            <person name="Russ C."/>
            <person name="Smialowska A."/>
            <person name="Swoboda P."/>
            <person name="Sykes S.M."/>
            <person name="Vaughn M."/>
            <person name="Vengrova S."/>
            <person name="Yoder R."/>
            <person name="Zeng Q."/>
            <person name="Allshire R."/>
            <person name="Baulcombe D."/>
            <person name="Birren B.W."/>
            <person name="Brown W."/>
            <person name="Ekwall K."/>
            <person name="Kellis M."/>
            <person name="Leatherwood J."/>
            <person name="Levin H."/>
            <person name="Margalit H."/>
            <person name="Martienssen R."/>
            <person name="Nieduszynski C.A."/>
            <person name="Spatafora J.W."/>
            <person name="Friedman N."/>
            <person name="Dalgaard J.Z."/>
            <person name="Baumann P."/>
            <person name="Niki H."/>
            <person name="Regev A."/>
            <person name="Nusbaum C."/>
        </authorList>
    </citation>
    <scope>NUCLEOTIDE SEQUENCE [LARGE SCALE GENOMIC DNA]</scope>
    <source>
        <strain evidence="7">yFS275 / FY16936</strain>
    </source>
</reference>
<dbReference type="PANTHER" id="PTHR46231:SF1">
    <property type="entry name" value="ANKYRIN REPEAT AND BTB_POZ DOMAIN-CONTAINING PROTEIN 1"/>
    <property type="match status" value="1"/>
</dbReference>
<keyword evidence="2 3" id="KW-0040">ANK repeat</keyword>
<dbReference type="GeneID" id="7047889"/>
<dbReference type="OrthoDB" id="684045at2759"/>
<evidence type="ECO:0000256" key="1">
    <source>
        <dbReference type="ARBA" id="ARBA00022737"/>
    </source>
</evidence>
<dbReference type="InterPro" id="IPR000210">
    <property type="entry name" value="BTB/POZ_dom"/>
</dbReference>
<dbReference type="JaponicusDB" id="SJAG_02041">
    <property type="gene designation" value="btb3"/>
</dbReference>
<dbReference type="OMA" id="EGARCIY"/>
<gene>
    <name evidence="6" type="primary">btb3</name>
    <name evidence="5" type="ORF">SJAG_02041</name>
</gene>
<protein>
    <submittedName>
        <fullName evidence="5">Substrate adaptors for Cullin 3 ubiquitin ligase Btb3</fullName>
    </submittedName>
</protein>
<dbReference type="PROSITE" id="PS50297">
    <property type="entry name" value="ANK_REP_REGION"/>
    <property type="match status" value="1"/>
</dbReference>
<dbReference type="STRING" id="402676.B6JZK1"/>
<evidence type="ECO:0000313" key="7">
    <source>
        <dbReference type="Proteomes" id="UP000001744"/>
    </source>
</evidence>
<dbReference type="InterPro" id="IPR011333">
    <property type="entry name" value="SKP1/BTB/POZ_sf"/>
</dbReference>
<dbReference type="GO" id="GO:0000151">
    <property type="term" value="C:ubiquitin ligase complex"/>
    <property type="evidence" value="ECO:0000318"/>
    <property type="project" value="GO_Central"/>
</dbReference>
<feature type="domain" description="BTB" evidence="4">
    <location>
        <begin position="296"/>
        <end position="363"/>
    </location>
</feature>
<dbReference type="eggNOG" id="KOG0511">
    <property type="taxonomic scope" value="Eukaryota"/>
</dbReference>
<dbReference type="Gene3D" id="3.30.710.10">
    <property type="entry name" value="Potassium Channel Kv1.1, Chain A"/>
    <property type="match status" value="2"/>
</dbReference>
<feature type="repeat" description="ANK" evidence="3">
    <location>
        <begin position="72"/>
        <end position="97"/>
    </location>
</feature>
<dbReference type="PROSITE" id="PS50088">
    <property type="entry name" value="ANK_REPEAT"/>
    <property type="match status" value="1"/>
</dbReference>
<feature type="domain" description="BTB" evidence="4">
    <location>
        <begin position="157"/>
        <end position="214"/>
    </location>
</feature>
<proteinExistence type="predicted"/>
<dbReference type="Pfam" id="PF12796">
    <property type="entry name" value="Ank_2"/>
    <property type="match status" value="1"/>
</dbReference>
<keyword evidence="7" id="KW-1185">Reference proteome</keyword>
<dbReference type="RefSeq" id="XP_002173262.1">
    <property type="nucleotide sequence ID" value="XM_002173226.1"/>
</dbReference>
<dbReference type="PANTHER" id="PTHR46231">
    <property type="entry name" value="ANKYRIN REPEAT AND BTB/POZ DOMAIN-CONTAINING PROTEIN 1"/>
    <property type="match status" value="1"/>
</dbReference>
<dbReference type="GO" id="GO:0016874">
    <property type="term" value="F:ligase activity"/>
    <property type="evidence" value="ECO:0007669"/>
    <property type="project" value="UniProtKB-KW"/>
</dbReference>
<dbReference type="VEuPathDB" id="FungiDB:SJAG_02041"/>
<evidence type="ECO:0000259" key="4">
    <source>
        <dbReference type="PROSITE" id="PS50097"/>
    </source>
</evidence>